<dbReference type="RefSeq" id="WP_076820658.1">
    <property type="nucleotide sequence ID" value="NZ_MOMC01000068.1"/>
</dbReference>
<proteinExistence type="predicted"/>
<dbReference type="Gene3D" id="2.60.40.10">
    <property type="entry name" value="Immunoglobulins"/>
    <property type="match status" value="2"/>
</dbReference>
<dbReference type="InterPro" id="IPR003961">
    <property type="entry name" value="FN3_dom"/>
</dbReference>
<reference evidence="6" key="1">
    <citation type="submission" date="2016-10" db="EMBL/GenBank/DDBJ databases">
        <title>Frankia sp. NRRL B-16386 Genome sequencing.</title>
        <authorList>
            <person name="Ghodhbane-Gtari F."/>
            <person name="Swanson E."/>
            <person name="Gueddou A."/>
            <person name="Hezbri K."/>
            <person name="Ktari K."/>
            <person name="Nouioui I."/>
            <person name="Morris K."/>
            <person name="Simpson S."/>
            <person name="Abebe-Akele F."/>
            <person name="Thomas K."/>
            <person name="Gtari M."/>
            <person name="Tisa L.S."/>
        </authorList>
    </citation>
    <scope>NUCLEOTIDE SEQUENCE [LARGE SCALE GENOMIC DNA]</scope>
    <source>
        <strain evidence="6">NRRL B-16386</strain>
    </source>
</reference>
<accession>A0A1V2I3F0</accession>
<evidence type="ECO:0000256" key="2">
    <source>
        <dbReference type="ARBA" id="ARBA00023326"/>
    </source>
</evidence>
<protein>
    <recommendedName>
        <fullName evidence="4">Fibronectin type-III domain-containing protein</fullName>
    </recommendedName>
</protein>
<dbReference type="STRING" id="1834516.BL253_29440"/>
<organism evidence="5 6">
    <name type="scientific">Pseudofrankia asymbiotica</name>
    <dbReference type="NCBI Taxonomy" id="1834516"/>
    <lineage>
        <taxon>Bacteria</taxon>
        <taxon>Bacillati</taxon>
        <taxon>Actinomycetota</taxon>
        <taxon>Actinomycetes</taxon>
        <taxon>Frankiales</taxon>
        <taxon>Frankiaceae</taxon>
        <taxon>Pseudofrankia</taxon>
    </lineage>
</organism>
<gene>
    <name evidence="5" type="ORF">BL253_29440</name>
</gene>
<evidence type="ECO:0000259" key="4">
    <source>
        <dbReference type="SMART" id="SM00060"/>
    </source>
</evidence>
<keyword evidence="2" id="KW-0119">Carbohydrate metabolism</keyword>
<dbReference type="SUPFAM" id="SSF49265">
    <property type="entry name" value="Fibronectin type III"/>
    <property type="match status" value="1"/>
</dbReference>
<keyword evidence="1" id="KW-0326">Glycosidase</keyword>
<name>A0A1V2I3F0_9ACTN</name>
<dbReference type="EMBL" id="MOMC01000068">
    <property type="protein sequence ID" value="ONH24751.1"/>
    <property type="molecule type" value="Genomic_DNA"/>
</dbReference>
<dbReference type="SMART" id="SM00060">
    <property type="entry name" value="FN3"/>
    <property type="match status" value="1"/>
</dbReference>
<feature type="region of interest" description="Disordered" evidence="3">
    <location>
        <begin position="568"/>
        <end position="587"/>
    </location>
</feature>
<dbReference type="GO" id="GO:0000272">
    <property type="term" value="P:polysaccharide catabolic process"/>
    <property type="evidence" value="ECO:0007669"/>
    <property type="project" value="UniProtKB-KW"/>
</dbReference>
<dbReference type="OrthoDB" id="5506232at2"/>
<sequence length="889" mass="93583">MSFDATAYQKRVVDPARKDKTIPADLCERYAMDDAALRGAEAFDARVAEVVKFWRALKQKITYANTSTALLAAHSALEKAGQLTPEHFRGQRETVRAEAAGKVDALLTGLAAGGPCVTEAMVDALAASLRGVADRGAVVVALGRHKLRLVTPGWKLPDRPPVGSAATLRANLAQLGLRLSAELVLDEGTVRAGFQLRDGFRAKAGAAVSAARAEQVRKDWENRANDERKTAAMNVLGTVLPVLRDGSGGGYQALICWETAEALRELATAGLPAPALTSQAVELGLVRDEAEELAVLVLDLARAGGGQPSGGPLDEVVEAIAQRRLRTARQLLVEVPASDERADAERRVNEALARAEQLARQGDQAFRTRRFEDAAASFAQVLEIVTDDEDLAARLRGIAPPPPTDLTVTALDGKVTVRWTPSAARTGNVGYRVVRSRGTAVPGPDGGERLEELTANSTVDVAPPVGEPVRYSVFAARTEGIWSAAVSSAPVLLVPDVAELALTAEEHLVRGTWRPHPKADGIVVTRRQSGDRAETEVRAGRDAFTDGDVRPGVTYEYTVRATYLGRGGTRQTAPGVAATARPQRPARPVTDLAVELPSSGAYAGRVVAVWTPPPVGTVEIRLGGKPPVWEPGAQVPAARAGQLGSPQPGTPERRPDGRMMLPLAASRGYLTPVSTVPSGAAVAVGNTVPLAFIDPVGGLAADRFGDLARLRWEWPAGIGHARVEWWPAGARSGRGNHPITIGLRRYQDDGGAQITVGPAAVTVGVRALARIDGIETLSPAVTIDVPGRAVKVSYTVAVKRKSVLVTLTAEQDCDLPTLVVVGRADGILPLNRSSGTSLGTLPASRAPGGQPLVLKLDAAWKNAGGLACFVDAANPGTSPVTLVRLRGTR</sequence>
<dbReference type="Pfam" id="PF25833">
    <property type="entry name" value="Fn3_SaeA_3rd"/>
    <property type="match status" value="1"/>
</dbReference>
<evidence type="ECO:0000313" key="6">
    <source>
        <dbReference type="Proteomes" id="UP000188929"/>
    </source>
</evidence>
<feature type="compositionally biased region" description="Low complexity" evidence="3">
    <location>
        <begin position="577"/>
        <end position="587"/>
    </location>
</feature>
<keyword evidence="2" id="KW-0624">Polysaccharide degradation</keyword>
<dbReference type="InterPro" id="IPR013783">
    <property type="entry name" value="Ig-like_fold"/>
</dbReference>
<dbReference type="Pfam" id="PF25832">
    <property type="entry name" value="Fn3_SaeA_2nd"/>
    <property type="match status" value="1"/>
</dbReference>
<dbReference type="InterPro" id="IPR058692">
    <property type="entry name" value="Fn3_SaeA_2nd"/>
</dbReference>
<dbReference type="GO" id="GO:0016798">
    <property type="term" value="F:hydrolase activity, acting on glycosyl bonds"/>
    <property type="evidence" value="ECO:0007669"/>
    <property type="project" value="UniProtKB-KW"/>
</dbReference>
<evidence type="ECO:0000256" key="3">
    <source>
        <dbReference type="SAM" id="MobiDB-lite"/>
    </source>
</evidence>
<dbReference type="InterPro" id="IPR036116">
    <property type="entry name" value="FN3_sf"/>
</dbReference>
<comment type="caution">
    <text evidence="5">The sequence shown here is derived from an EMBL/GenBank/DDBJ whole genome shotgun (WGS) entry which is preliminary data.</text>
</comment>
<feature type="region of interest" description="Disordered" evidence="3">
    <location>
        <begin position="629"/>
        <end position="657"/>
    </location>
</feature>
<dbReference type="InterPro" id="IPR058691">
    <property type="entry name" value="Fn3_SaeA_1st"/>
</dbReference>
<dbReference type="AlphaFoldDB" id="A0A1V2I3F0"/>
<dbReference type="CDD" id="cd00063">
    <property type="entry name" value="FN3"/>
    <property type="match status" value="1"/>
</dbReference>
<keyword evidence="1" id="KW-0378">Hydrolase</keyword>
<keyword evidence="6" id="KW-1185">Reference proteome</keyword>
<evidence type="ECO:0000256" key="1">
    <source>
        <dbReference type="ARBA" id="ARBA00023295"/>
    </source>
</evidence>
<feature type="domain" description="Fibronectin type-III" evidence="4">
    <location>
        <begin position="400"/>
        <end position="567"/>
    </location>
</feature>
<evidence type="ECO:0000313" key="5">
    <source>
        <dbReference type="EMBL" id="ONH24751.1"/>
    </source>
</evidence>
<dbReference type="Proteomes" id="UP000188929">
    <property type="component" value="Unassembled WGS sequence"/>
</dbReference>